<sequence length="136" mass="16115">MEHLHTFFHQIQQTSRYLTKIINENLAPHGIYSAQWTVIYSIHQNGSCTQSELCQYLNVEAPTMTRTLKRMEQLGWIHRVPGQDKREKWIQLTPAALEKYPQWKKAVQEMEQQLAKKLTIEEQKLILQSLMHLTKD</sequence>
<dbReference type="InterPro" id="IPR000835">
    <property type="entry name" value="HTH_MarR-typ"/>
</dbReference>
<evidence type="ECO:0000313" key="5">
    <source>
        <dbReference type="EMBL" id="MDQ0216776.1"/>
    </source>
</evidence>
<dbReference type="Proteomes" id="UP001237207">
    <property type="component" value="Unassembled WGS sequence"/>
</dbReference>
<evidence type="ECO:0000256" key="2">
    <source>
        <dbReference type="ARBA" id="ARBA00023125"/>
    </source>
</evidence>
<organism evidence="5 6">
    <name type="scientific">Oikeobacillus pervagus</name>
    <dbReference type="NCBI Taxonomy" id="1325931"/>
    <lineage>
        <taxon>Bacteria</taxon>
        <taxon>Bacillati</taxon>
        <taxon>Bacillota</taxon>
        <taxon>Bacilli</taxon>
        <taxon>Bacillales</taxon>
        <taxon>Bacillaceae</taxon>
        <taxon>Oikeobacillus</taxon>
    </lineage>
</organism>
<dbReference type="AlphaFoldDB" id="A0AAJ1T537"/>
<dbReference type="Gene3D" id="1.10.10.10">
    <property type="entry name" value="Winged helix-like DNA-binding domain superfamily/Winged helix DNA-binding domain"/>
    <property type="match status" value="1"/>
</dbReference>
<evidence type="ECO:0000259" key="4">
    <source>
        <dbReference type="PROSITE" id="PS50995"/>
    </source>
</evidence>
<dbReference type="Pfam" id="PF01047">
    <property type="entry name" value="MarR"/>
    <property type="match status" value="1"/>
</dbReference>
<dbReference type="InterPro" id="IPR036388">
    <property type="entry name" value="WH-like_DNA-bd_sf"/>
</dbReference>
<comment type="caution">
    <text evidence="5">The sequence shown here is derived from an EMBL/GenBank/DDBJ whole genome shotgun (WGS) entry which is preliminary data.</text>
</comment>
<gene>
    <name evidence="5" type="ORF">J2S13_003262</name>
</gene>
<protein>
    <submittedName>
        <fullName evidence="5">DNA-binding MarR family transcriptional regulator</fullName>
    </submittedName>
</protein>
<name>A0AAJ1T537_9BACI</name>
<dbReference type="PANTHER" id="PTHR42756">
    <property type="entry name" value="TRANSCRIPTIONAL REGULATOR, MARR"/>
    <property type="match status" value="1"/>
</dbReference>
<keyword evidence="3" id="KW-0804">Transcription</keyword>
<dbReference type="GO" id="GO:0003700">
    <property type="term" value="F:DNA-binding transcription factor activity"/>
    <property type="evidence" value="ECO:0007669"/>
    <property type="project" value="InterPro"/>
</dbReference>
<proteinExistence type="predicted"/>
<dbReference type="SUPFAM" id="SSF46785">
    <property type="entry name" value="Winged helix' DNA-binding domain"/>
    <property type="match status" value="1"/>
</dbReference>
<reference evidence="5" key="1">
    <citation type="submission" date="2023-07" db="EMBL/GenBank/DDBJ databases">
        <title>Genomic Encyclopedia of Type Strains, Phase IV (KMG-IV): sequencing the most valuable type-strain genomes for metagenomic binning, comparative biology and taxonomic classification.</title>
        <authorList>
            <person name="Goeker M."/>
        </authorList>
    </citation>
    <scope>NUCLEOTIDE SEQUENCE</scope>
    <source>
        <strain evidence="5">DSM 23947</strain>
    </source>
</reference>
<dbReference type="EMBL" id="JAUSUC010000076">
    <property type="protein sequence ID" value="MDQ0216776.1"/>
    <property type="molecule type" value="Genomic_DNA"/>
</dbReference>
<dbReference type="PANTHER" id="PTHR42756:SF1">
    <property type="entry name" value="TRANSCRIPTIONAL REPRESSOR OF EMRAB OPERON"/>
    <property type="match status" value="1"/>
</dbReference>
<evidence type="ECO:0000256" key="3">
    <source>
        <dbReference type="ARBA" id="ARBA00023163"/>
    </source>
</evidence>
<dbReference type="InterPro" id="IPR036390">
    <property type="entry name" value="WH_DNA-bd_sf"/>
</dbReference>
<feature type="domain" description="HTH marR-type" evidence="4">
    <location>
        <begin position="4"/>
        <end position="135"/>
    </location>
</feature>
<dbReference type="GO" id="GO:0003677">
    <property type="term" value="F:DNA binding"/>
    <property type="evidence" value="ECO:0007669"/>
    <property type="project" value="UniProtKB-KW"/>
</dbReference>
<keyword evidence="1" id="KW-0805">Transcription regulation</keyword>
<accession>A0AAJ1T537</accession>
<keyword evidence="2 5" id="KW-0238">DNA-binding</keyword>
<dbReference type="SMART" id="SM00347">
    <property type="entry name" value="HTH_MARR"/>
    <property type="match status" value="1"/>
</dbReference>
<evidence type="ECO:0000256" key="1">
    <source>
        <dbReference type="ARBA" id="ARBA00023015"/>
    </source>
</evidence>
<keyword evidence="6" id="KW-1185">Reference proteome</keyword>
<evidence type="ECO:0000313" key="6">
    <source>
        <dbReference type="Proteomes" id="UP001237207"/>
    </source>
</evidence>
<dbReference type="RefSeq" id="WP_307258858.1">
    <property type="nucleotide sequence ID" value="NZ_JAUSUC010000076.1"/>
</dbReference>
<dbReference type="PRINTS" id="PR00598">
    <property type="entry name" value="HTHMARR"/>
</dbReference>
<dbReference type="PROSITE" id="PS50995">
    <property type="entry name" value="HTH_MARR_2"/>
    <property type="match status" value="1"/>
</dbReference>